<gene>
    <name evidence="6" type="ORF">GUITHDRAFT_155318</name>
</gene>
<feature type="signal peptide" evidence="4">
    <location>
        <begin position="1"/>
        <end position="24"/>
    </location>
</feature>
<dbReference type="HOGENOM" id="CLU_1131520_0_0_1"/>
<reference evidence="6 8" key="1">
    <citation type="journal article" date="2012" name="Nature">
        <title>Algal genomes reveal evolutionary mosaicism and the fate of nucleomorphs.</title>
        <authorList>
            <consortium name="DOE Joint Genome Institute"/>
            <person name="Curtis B.A."/>
            <person name="Tanifuji G."/>
            <person name="Burki F."/>
            <person name="Gruber A."/>
            <person name="Irimia M."/>
            <person name="Maruyama S."/>
            <person name="Arias M.C."/>
            <person name="Ball S.G."/>
            <person name="Gile G.H."/>
            <person name="Hirakawa Y."/>
            <person name="Hopkins J.F."/>
            <person name="Kuo A."/>
            <person name="Rensing S.A."/>
            <person name="Schmutz J."/>
            <person name="Symeonidi A."/>
            <person name="Elias M."/>
            <person name="Eveleigh R.J."/>
            <person name="Herman E.K."/>
            <person name="Klute M.J."/>
            <person name="Nakayama T."/>
            <person name="Obornik M."/>
            <person name="Reyes-Prieto A."/>
            <person name="Armbrust E.V."/>
            <person name="Aves S.J."/>
            <person name="Beiko R.G."/>
            <person name="Coutinho P."/>
            <person name="Dacks J.B."/>
            <person name="Durnford D.G."/>
            <person name="Fast N.M."/>
            <person name="Green B.R."/>
            <person name="Grisdale C.J."/>
            <person name="Hempel F."/>
            <person name="Henrissat B."/>
            <person name="Hoppner M.P."/>
            <person name="Ishida K."/>
            <person name="Kim E."/>
            <person name="Koreny L."/>
            <person name="Kroth P.G."/>
            <person name="Liu Y."/>
            <person name="Malik S.B."/>
            <person name="Maier U.G."/>
            <person name="McRose D."/>
            <person name="Mock T."/>
            <person name="Neilson J.A."/>
            <person name="Onodera N.T."/>
            <person name="Poole A.M."/>
            <person name="Pritham E.J."/>
            <person name="Richards T.A."/>
            <person name="Rocap G."/>
            <person name="Roy S.W."/>
            <person name="Sarai C."/>
            <person name="Schaack S."/>
            <person name="Shirato S."/>
            <person name="Slamovits C.H."/>
            <person name="Spencer D.F."/>
            <person name="Suzuki S."/>
            <person name="Worden A.Z."/>
            <person name="Zauner S."/>
            <person name="Barry K."/>
            <person name="Bell C."/>
            <person name="Bharti A.K."/>
            <person name="Crow J.A."/>
            <person name="Grimwood J."/>
            <person name="Kramer R."/>
            <person name="Lindquist E."/>
            <person name="Lucas S."/>
            <person name="Salamov A."/>
            <person name="McFadden G.I."/>
            <person name="Lane C.E."/>
            <person name="Keeling P.J."/>
            <person name="Gray M.W."/>
            <person name="Grigoriev I.V."/>
            <person name="Archibald J.M."/>
        </authorList>
    </citation>
    <scope>NUCLEOTIDE SEQUENCE</scope>
    <source>
        <strain evidence="6 8">CCMP2712</strain>
    </source>
</reference>
<dbReference type="RefSeq" id="XP_005823052.1">
    <property type="nucleotide sequence ID" value="XM_005822995.1"/>
</dbReference>
<evidence type="ECO:0000256" key="2">
    <source>
        <dbReference type="ARBA" id="ARBA00023157"/>
    </source>
</evidence>
<feature type="domain" description="Apple" evidence="5">
    <location>
        <begin position="65"/>
        <end position="149"/>
    </location>
</feature>
<dbReference type="EMBL" id="JH993079">
    <property type="protein sequence ID" value="EKX36072.1"/>
    <property type="molecule type" value="Genomic_DNA"/>
</dbReference>
<dbReference type="InterPro" id="IPR011990">
    <property type="entry name" value="TPR-like_helical_dom_sf"/>
</dbReference>
<dbReference type="PaxDb" id="55529-EKX36072"/>
<dbReference type="SMART" id="SM00223">
    <property type="entry name" value="APPLE"/>
    <property type="match status" value="1"/>
</dbReference>
<dbReference type="KEGG" id="gtt:GUITHDRAFT_155318"/>
<reference evidence="7" key="3">
    <citation type="submission" date="2016-03" db="UniProtKB">
        <authorList>
            <consortium name="EnsemblProtists"/>
        </authorList>
    </citation>
    <scope>IDENTIFICATION</scope>
</reference>
<name>L1IIZ2_GUITC</name>
<dbReference type="EnsemblProtists" id="EKX36072">
    <property type="protein sequence ID" value="EKX36072"/>
    <property type="gene ID" value="GUITHDRAFT_155318"/>
</dbReference>
<accession>L1IIZ2</accession>
<feature type="non-terminal residue" evidence="6">
    <location>
        <position position="1"/>
    </location>
</feature>
<evidence type="ECO:0000313" key="8">
    <source>
        <dbReference type="Proteomes" id="UP000011087"/>
    </source>
</evidence>
<dbReference type="SUPFAM" id="SSF57414">
    <property type="entry name" value="Hairpin loop containing domain-like"/>
    <property type="match status" value="1"/>
</dbReference>
<keyword evidence="4" id="KW-0732">Signal</keyword>
<dbReference type="GeneID" id="17292832"/>
<dbReference type="Gene3D" id="1.25.40.10">
    <property type="entry name" value="Tetratricopeptide repeat domain"/>
    <property type="match status" value="1"/>
</dbReference>
<dbReference type="InterPro" id="IPR000177">
    <property type="entry name" value="Apple"/>
</dbReference>
<reference evidence="8" key="2">
    <citation type="submission" date="2012-11" db="EMBL/GenBank/DDBJ databases">
        <authorList>
            <person name="Kuo A."/>
            <person name="Curtis B.A."/>
            <person name="Tanifuji G."/>
            <person name="Burki F."/>
            <person name="Gruber A."/>
            <person name="Irimia M."/>
            <person name="Maruyama S."/>
            <person name="Arias M.C."/>
            <person name="Ball S.G."/>
            <person name="Gile G.H."/>
            <person name="Hirakawa Y."/>
            <person name="Hopkins J.F."/>
            <person name="Rensing S.A."/>
            <person name="Schmutz J."/>
            <person name="Symeonidi A."/>
            <person name="Elias M."/>
            <person name="Eveleigh R.J."/>
            <person name="Herman E.K."/>
            <person name="Klute M.J."/>
            <person name="Nakayama T."/>
            <person name="Obornik M."/>
            <person name="Reyes-Prieto A."/>
            <person name="Armbrust E.V."/>
            <person name="Aves S.J."/>
            <person name="Beiko R.G."/>
            <person name="Coutinho P."/>
            <person name="Dacks J.B."/>
            <person name="Durnford D.G."/>
            <person name="Fast N.M."/>
            <person name="Green B.R."/>
            <person name="Grisdale C."/>
            <person name="Hempe F."/>
            <person name="Henrissat B."/>
            <person name="Hoppner M.P."/>
            <person name="Ishida K.-I."/>
            <person name="Kim E."/>
            <person name="Koreny L."/>
            <person name="Kroth P.G."/>
            <person name="Liu Y."/>
            <person name="Malik S.-B."/>
            <person name="Maier U.G."/>
            <person name="McRose D."/>
            <person name="Mock T."/>
            <person name="Neilson J.A."/>
            <person name="Onodera N.T."/>
            <person name="Poole A.M."/>
            <person name="Pritham E.J."/>
            <person name="Richards T.A."/>
            <person name="Rocap G."/>
            <person name="Roy S.W."/>
            <person name="Sarai C."/>
            <person name="Schaack S."/>
            <person name="Shirato S."/>
            <person name="Slamovits C.H."/>
            <person name="Spencer D.F."/>
            <person name="Suzuki S."/>
            <person name="Worden A.Z."/>
            <person name="Zauner S."/>
            <person name="Barry K."/>
            <person name="Bell C."/>
            <person name="Bharti A.K."/>
            <person name="Crow J.A."/>
            <person name="Grimwood J."/>
            <person name="Kramer R."/>
            <person name="Lindquist E."/>
            <person name="Lucas S."/>
            <person name="Salamov A."/>
            <person name="McFadden G.I."/>
            <person name="Lane C.E."/>
            <person name="Keeling P.J."/>
            <person name="Gray M.W."/>
            <person name="Grigoriev I.V."/>
            <person name="Archibald J.M."/>
        </authorList>
    </citation>
    <scope>NUCLEOTIDE SEQUENCE</scope>
    <source>
        <strain evidence="8">CCMP2712</strain>
    </source>
</reference>
<dbReference type="SUPFAM" id="SSF48452">
    <property type="entry name" value="TPR-like"/>
    <property type="match status" value="1"/>
</dbReference>
<dbReference type="GO" id="GO:0005576">
    <property type="term" value="C:extracellular region"/>
    <property type="evidence" value="ECO:0007669"/>
    <property type="project" value="InterPro"/>
</dbReference>
<dbReference type="InterPro" id="IPR003609">
    <property type="entry name" value="Pan_app"/>
</dbReference>
<evidence type="ECO:0000259" key="5">
    <source>
        <dbReference type="SMART" id="SM00223"/>
    </source>
</evidence>
<dbReference type="Gene3D" id="3.50.4.10">
    <property type="entry name" value="Hepatocyte Growth Factor"/>
    <property type="match status" value="1"/>
</dbReference>
<feature type="chain" id="PRO_5008770059" description="Apple domain-containing protein" evidence="4">
    <location>
        <begin position="25"/>
        <end position="246"/>
    </location>
</feature>
<keyword evidence="2" id="KW-1015">Disulfide bond</keyword>
<feature type="region of interest" description="Disordered" evidence="3">
    <location>
        <begin position="156"/>
        <end position="178"/>
    </location>
</feature>
<dbReference type="GO" id="GO:0006508">
    <property type="term" value="P:proteolysis"/>
    <property type="evidence" value="ECO:0007669"/>
    <property type="project" value="InterPro"/>
</dbReference>
<evidence type="ECO:0000313" key="7">
    <source>
        <dbReference type="EnsemblProtists" id="EKX36072"/>
    </source>
</evidence>
<keyword evidence="8" id="KW-1185">Reference proteome</keyword>
<proteinExistence type="predicted"/>
<organism evidence="6">
    <name type="scientific">Guillardia theta (strain CCMP2712)</name>
    <name type="common">Cryptophyte</name>
    <dbReference type="NCBI Taxonomy" id="905079"/>
    <lineage>
        <taxon>Eukaryota</taxon>
        <taxon>Cryptophyceae</taxon>
        <taxon>Pyrenomonadales</taxon>
        <taxon>Geminigeraceae</taxon>
        <taxon>Guillardia</taxon>
    </lineage>
</organism>
<evidence type="ECO:0000256" key="4">
    <source>
        <dbReference type="SAM" id="SignalP"/>
    </source>
</evidence>
<evidence type="ECO:0000313" key="6">
    <source>
        <dbReference type="EMBL" id="EKX36072.1"/>
    </source>
</evidence>
<keyword evidence="1" id="KW-0677">Repeat</keyword>
<evidence type="ECO:0000256" key="3">
    <source>
        <dbReference type="SAM" id="MobiDB-lite"/>
    </source>
</evidence>
<evidence type="ECO:0000256" key="1">
    <source>
        <dbReference type="ARBA" id="ARBA00022737"/>
    </source>
</evidence>
<protein>
    <recommendedName>
        <fullName evidence="5">Apple domain-containing protein</fullName>
    </recommendedName>
</protein>
<dbReference type="Proteomes" id="UP000011087">
    <property type="component" value="Unassembled WGS sequence"/>
</dbReference>
<dbReference type="AlphaFoldDB" id="L1IIZ2"/>
<sequence length="246" mass="27282">MARGTSMVMAMAAALVALIGVTGGQGGGGGGGDDVVDGVCSGRDQECSKGEEPQGMVSKGKKFQCMVEHGVDYPGDGFNGDLAVFHHVPSFRECCKLCKRDDRCQFWTWATPKRHQAYDCWLKDGSVEDYRVKNEFSSLLVSGYVLRNETVQQASRRAREKELEENNSEPGKNRMARKEADKVISHARGLLQQGRAAEAEAMLRESFKQHSKTGPYYYWLGVFLEAQQKMEEAAAKLKKATERTDL</sequence>
<dbReference type="Pfam" id="PF14295">
    <property type="entry name" value="PAN_4"/>
    <property type="match status" value="1"/>
</dbReference>